<organism evidence="1">
    <name type="scientific">marine sediment metagenome</name>
    <dbReference type="NCBI Taxonomy" id="412755"/>
    <lineage>
        <taxon>unclassified sequences</taxon>
        <taxon>metagenomes</taxon>
        <taxon>ecological metagenomes</taxon>
    </lineage>
</organism>
<sequence>MNVNTENYHPGSFLSAVGAAIPSLNFIGSTSTRAIPVLSSGVRGLSERRRKMYSISEQTRKDIERLEESNQRADEVARIKEVLKPILRQVMTEESESLENFFAALFELAIDQDL</sequence>
<evidence type="ECO:0000313" key="1">
    <source>
        <dbReference type="EMBL" id="KKL67559.1"/>
    </source>
</evidence>
<gene>
    <name evidence="1" type="ORF">LCGC14_2133790</name>
</gene>
<dbReference type="AlphaFoldDB" id="A0A0F9E0N8"/>
<proteinExistence type="predicted"/>
<reference evidence="1" key="1">
    <citation type="journal article" date="2015" name="Nature">
        <title>Complex archaea that bridge the gap between prokaryotes and eukaryotes.</title>
        <authorList>
            <person name="Spang A."/>
            <person name="Saw J.H."/>
            <person name="Jorgensen S.L."/>
            <person name="Zaremba-Niedzwiedzka K."/>
            <person name="Martijn J."/>
            <person name="Lind A.E."/>
            <person name="van Eijk R."/>
            <person name="Schleper C."/>
            <person name="Guy L."/>
            <person name="Ettema T.J."/>
        </authorList>
    </citation>
    <scope>NUCLEOTIDE SEQUENCE</scope>
</reference>
<dbReference type="EMBL" id="LAZR01026821">
    <property type="protein sequence ID" value="KKL67559.1"/>
    <property type="molecule type" value="Genomic_DNA"/>
</dbReference>
<accession>A0A0F9E0N8</accession>
<protein>
    <submittedName>
        <fullName evidence="1">Uncharacterized protein</fullName>
    </submittedName>
</protein>
<comment type="caution">
    <text evidence="1">The sequence shown here is derived from an EMBL/GenBank/DDBJ whole genome shotgun (WGS) entry which is preliminary data.</text>
</comment>
<name>A0A0F9E0N8_9ZZZZ</name>